<accession>A0A0K0D7M8</accession>
<reference evidence="1" key="1">
    <citation type="submission" date="2012-09" db="EMBL/GenBank/DDBJ databases">
        <authorList>
            <person name="Martin A.A."/>
        </authorList>
    </citation>
    <scope>NUCLEOTIDE SEQUENCE</scope>
</reference>
<keyword evidence="1" id="KW-1185">Reference proteome</keyword>
<dbReference type="WBParaSite" id="ACAC_0000607301-mRNA-1">
    <property type="protein sequence ID" value="ACAC_0000607301-mRNA-1"/>
    <property type="gene ID" value="ACAC_0000607301"/>
</dbReference>
<dbReference type="AlphaFoldDB" id="A0A0K0D7M8"/>
<sequence>MSAHTVAYPFLMKRCICCIKDFTANVIRGDAICVELNAWRSICSLLMSYSPAIPLNRSFFSFALFD</sequence>
<reference evidence="2" key="2">
    <citation type="submission" date="2017-02" db="UniProtKB">
        <authorList>
            <consortium name="WormBaseParasite"/>
        </authorList>
    </citation>
    <scope>IDENTIFICATION</scope>
</reference>
<evidence type="ECO:0000313" key="1">
    <source>
        <dbReference type="Proteomes" id="UP000035642"/>
    </source>
</evidence>
<organism evidence="1 2">
    <name type="scientific">Angiostrongylus cantonensis</name>
    <name type="common">Rat lungworm</name>
    <dbReference type="NCBI Taxonomy" id="6313"/>
    <lineage>
        <taxon>Eukaryota</taxon>
        <taxon>Metazoa</taxon>
        <taxon>Ecdysozoa</taxon>
        <taxon>Nematoda</taxon>
        <taxon>Chromadorea</taxon>
        <taxon>Rhabditida</taxon>
        <taxon>Rhabditina</taxon>
        <taxon>Rhabditomorpha</taxon>
        <taxon>Strongyloidea</taxon>
        <taxon>Metastrongylidae</taxon>
        <taxon>Angiostrongylus</taxon>
    </lineage>
</organism>
<dbReference type="Proteomes" id="UP000035642">
    <property type="component" value="Unassembled WGS sequence"/>
</dbReference>
<name>A0A0K0D7M8_ANGCA</name>
<proteinExistence type="predicted"/>
<protein>
    <submittedName>
        <fullName evidence="2">Secreted protein</fullName>
    </submittedName>
</protein>
<evidence type="ECO:0000313" key="2">
    <source>
        <dbReference type="WBParaSite" id="ACAC_0000607301-mRNA-1"/>
    </source>
</evidence>